<protein>
    <submittedName>
        <fullName evidence="7">SulP family inorganic anion transporter</fullName>
    </submittedName>
</protein>
<gene>
    <name evidence="7" type="ORF">GCM10023094_29640</name>
</gene>
<feature type="transmembrane region" description="Helical" evidence="5">
    <location>
        <begin position="326"/>
        <end position="345"/>
    </location>
</feature>
<comment type="subcellular location">
    <subcellularLocation>
        <location evidence="1">Membrane</location>
        <topology evidence="1">Multi-pass membrane protein</topology>
    </subcellularLocation>
</comment>
<keyword evidence="2 5" id="KW-0812">Transmembrane</keyword>
<name>A0ABP8P729_9NOCA</name>
<evidence type="ECO:0000256" key="1">
    <source>
        <dbReference type="ARBA" id="ARBA00004141"/>
    </source>
</evidence>
<dbReference type="InterPro" id="IPR036513">
    <property type="entry name" value="STAS_dom_sf"/>
</dbReference>
<proteinExistence type="predicted"/>
<feature type="transmembrane region" description="Helical" evidence="5">
    <location>
        <begin position="131"/>
        <end position="150"/>
    </location>
</feature>
<keyword evidence="4 5" id="KW-0472">Membrane</keyword>
<dbReference type="Pfam" id="PF01740">
    <property type="entry name" value="STAS"/>
    <property type="match status" value="1"/>
</dbReference>
<evidence type="ECO:0000313" key="7">
    <source>
        <dbReference type="EMBL" id="GAA4481458.1"/>
    </source>
</evidence>
<dbReference type="PROSITE" id="PS50801">
    <property type="entry name" value="STAS"/>
    <property type="match status" value="1"/>
</dbReference>
<sequence>MVSTWSAARAWLTEHVPARADLKADLVAGLPGAIGSVPDGMAAGVLAGVSPVHGLYASFAGPTFGGLQTSTKLMVVTTTGASALAAGSALAGVPESDRADAVILLTLLAGAVMIAAALLRLGRYTRFVSHSVMTGFLTGVAVNIVLGQLADFTGAEVSGSVAAVKAFDLVTHPSRIDLPSLLTGALALALLVLLARTRLALFSALIALAVPCLIVIVFGLDSVQRVADVGTIPSGIPMPRIPDFGLLSPSLIGGALAVAAIVLVQGAGVAEAAPNRDGSRSRPNRDFTAQGVGNIGSALFAGMPVGGSVGQTALNDTAGARTRWGAVFSGVWMLVILAAFSGLVGTVPMPTLAAVLIFAAVGSIRPAQIVTILHTGWASIVAFTVTLGATLSLSVTAAVGIGVVLSILLQLNQEQVDLRVVRLVPVGRDQFEEAAAPKTLHDREVVILDVYGSLFYAGARTLQVRLPDPADAGSPEVVLRLRGRTTLGATFFKVIVDYAERLDRQGGRLYLSGLTPEAQRYWDEERLHSQGIRLETFGATPRIGEATRLAYEEAERRLVRVTRRGTA</sequence>
<dbReference type="RefSeq" id="WP_345346190.1">
    <property type="nucleotide sequence ID" value="NZ_BAABFB010000048.1"/>
</dbReference>
<dbReference type="InterPro" id="IPR002645">
    <property type="entry name" value="STAS_dom"/>
</dbReference>
<evidence type="ECO:0000256" key="5">
    <source>
        <dbReference type="SAM" id="Phobius"/>
    </source>
</evidence>
<reference evidence="8" key="1">
    <citation type="journal article" date="2019" name="Int. J. Syst. Evol. Microbiol.">
        <title>The Global Catalogue of Microorganisms (GCM) 10K type strain sequencing project: providing services to taxonomists for standard genome sequencing and annotation.</title>
        <authorList>
            <consortium name="The Broad Institute Genomics Platform"/>
            <consortium name="The Broad Institute Genome Sequencing Center for Infectious Disease"/>
            <person name="Wu L."/>
            <person name="Ma J."/>
        </authorList>
    </citation>
    <scope>NUCLEOTIDE SEQUENCE [LARGE SCALE GENOMIC DNA]</scope>
    <source>
        <strain evidence="8">JCM 32206</strain>
    </source>
</reference>
<keyword evidence="8" id="KW-1185">Reference proteome</keyword>
<feature type="transmembrane region" description="Helical" evidence="5">
    <location>
        <begin position="73"/>
        <end position="93"/>
    </location>
</feature>
<feature type="transmembrane region" description="Helical" evidence="5">
    <location>
        <begin position="291"/>
        <end position="314"/>
    </location>
</feature>
<feature type="transmembrane region" description="Helical" evidence="5">
    <location>
        <begin position="380"/>
        <end position="409"/>
    </location>
</feature>
<dbReference type="PANTHER" id="PTHR11814">
    <property type="entry name" value="SULFATE TRANSPORTER"/>
    <property type="match status" value="1"/>
</dbReference>
<evidence type="ECO:0000256" key="3">
    <source>
        <dbReference type="ARBA" id="ARBA00022989"/>
    </source>
</evidence>
<organism evidence="7 8">
    <name type="scientific">Rhodococcus olei</name>
    <dbReference type="NCBI Taxonomy" id="2161675"/>
    <lineage>
        <taxon>Bacteria</taxon>
        <taxon>Bacillati</taxon>
        <taxon>Actinomycetota</taxon>
        <taxon>Actinomycetes</taxon>
        <taxon>Mycobacteriales</taxon>
        <taxon>Nocardiaceae</taxon>
        <taxon>Rhodococcus</taxon>
    </lineage>
</organism>
<feature type="transmembrane region" description="Helical" evidence="5">
    <location>
        <begin position="99"/>
        <end position="119"/>
    </location>
</feature>
<evidence type="ECO:0000256" key="2">
    <source>
        <dbReference type="ARBA" id="ARBA00022692"/>
    </source>
</evidence>
<dbReference type="Pfam" id="PF00916">
    <property type="entry name" value="Sulfate_transp"/>
    <property type="match status" value="1"/>
</dbReference>
<dbReference type="InterPro" id="IPR011547">
    <property type="entry name" value="SLC26A/SulP_dom"/>
</dbReference>
<feature type="transmembrane region" description="Helical" evidence="5">
    <location>
        <begin position="201"/>
        <end position="220"/>
    </location>
</feature>
<comment type="caution">
    <text evidence="7">The sequence shown here is derived from an EMBL/GenBank/DDBJ whole genome shotgun (WGS) entry which is preliminary data.</text>
</comment>
<dbReference type="EMBL" id="BAABFB010000048">
    <property type="protein sequence ID" value="GAA4481458.1"/>
    <property type="molecule type" value="Genomic_DNA"/>
</dbReference>
<feature type="transmembrane region" description="Helical" evidence="5">
    <location>
        <begin position="176"/>
        <end position="194"/>
    </location>
</feature>
<dbReference type="InterPro" id="IPR001902">
    <property type="entry name" value="SLC26A/SulP_fam"/>
</dbReference>
<feature type="transmembrane region" description="Helical" evidence="5">
    <location>
        <begin position="352"/>
        <end position="374"/>
    </location>
</feature>
<accession>A0ABP8P729</accession>
<dbReference type="Proteomes" id="UP001501183">
    <property type="component" value="Unassembled WGS sequence"/>
</dbReference>
<dbReference type="Gene3D" id="3.30.750.24">
    <property type="entry name" value="STAS domain"/>
    <property type="match status" value="1"/>
</dbReference>
<evidence type="ECO:0000256" key="4">
    <source>
        <dbReference type="ARBA" id="ARBA00023136"/>
    </source>
</evidence>
<feature type="transmembrane region" description="Helical" evidence="5">
    <location>
        <begin position="246"/>
        <end position="270"/>
    </location>
</feature>
<evidence type="ECO:0000259" key="6">
    <source>
        <dbReference type="PROSITE" id="PS50801"/>
    </source>
</evidence>
<dbReference type="SUPFAM" id="SSF52091">
    <property type="entry name" value="SpoIIaa-like"/>
    <property type="match status" value="1"/>
</dbReference>
<keyword evidence="3 5" id="KW-1133">Transmembrane helix</keyword>
<feature type="domain" description="STAS" evidence="6">
    <location>
        <begin position="435"/>
        <end position="550"/>
    </location>
</feature>
<evidence type="ECO:0000313" key="8">
    <source>
        <dbReference type="Proteomes" id="UP001501183"/>
    </source>
</evidence>